<gene>
    <name evidence="5" type="ORF">TWF481_009782</name>
</gene>
<feature type="compositionally biased region" description="Acidic residues" evidence="4">
    <location>
        <begin position="333"/>
        <end position="351"/>
    </location>
</feature>
<dbReference type="AlphaFoldDB" id="A0AAV9W4S9"/>
<evidence type="ECO:0000313" key="5">
    <source>
        <dbReference type="EMBL" id="KAK6501963.1"/>
    </source>
</evidence>
<name>A0AAV9W4S9_9PEZI</name>
<proteinExistence type="predicted"/>
<feature type="compositionally biased region" description="Acidic residues" evidence="4">
    <location>
        <begin position="378"/>
        <end position="388"/>
    </location>
</feature>
<reference evidence="5 6" key="1">
    <citation type="submission" date="2023-08" db="EMBL/GenBank/DDBJ databases">
        <authorList>
            <person name="Palmer J.M."/>
        </authorList>
    </citation>
    <scope>NUCLEOTIDE SEQUENCE [LARGE SCALE GENOMIC DNA]</scope>
    <source>
        <strain evidence="5 6">TWF481</strain>
    </source>
</reference>
<feature type="region of interest" description="Disordered" evidence="4">
    <location>
        <begin position="64"/>
        <end position="87"/>
    </location>
</feature>
<accession>A0AAV9W4S9</accession>
<feature type="coiled-coil region" evidence="3">
    <location>
        <begin position="128"/>
        <end position="166"/>
    </location>
</feature>
<feature type="compositionally biased region" description="Acidic residues" evidence="4">
    <location>
        <begin position="304"/>
        <end position="313"/>
    </location>
</feature>
<dbReference type="Pfam" id="PF05615">
    <property type="entry name" value="THOC7"/>
    <property type="match status" value="1"/>
</dbReference>
<evidence type="ECO:0000313" key="6">
    <source>
        <dbReference type="Proteomes" id="UP001370758"/>
    </source>
</evidence>
<evidence type="ECO:0000256" key="1">
    <source>
        <dbReference type="ARBA" id="ARBA00004123"/>
    </source>
</evidence>
<feature type="compositionally biased region" description="Basic and acidic residues" evidence="4">
    <location>
        <begin position="314"/>
        <end position="324"/>
    </location>
</feature>
<keyword evidence="3" id="KW-0175">Coiled coil</keyword>
<evidence type="ECO:0008006" key="7">
    <source>
        <dbReference type="Google" id="ProtNLM"/>
    </source>
</evidence>
<sequence length="405" mass="44550">MALVPQTPLFDERREFDEEALIKSRLITLEVKTLSRVQRRCNAVITAENTINDSLKSAKDDANVEMTDAPPANGGGGTVQSDATGTKPGLTHEDKVGAAAEKLAEEILLDFAPLEEALMRLQLLTAANRKEVARYEQKKMQIEQASQKARNEMVELNASLTEAQQLKQHKLEYDVIATEITSSPNSQKTRQAQYDSINRLNAEIDALERERADYGKVWAARRAQFGAIVEALMGMQAQIQEDKEEQERREGLDEDEEDGEKSAEGGDGKETKTEENASSQNPGQPGGAGAEGKGPETGTKEEGDVVMEDTQPEEGEHISTRDQSHATSPRVEDDGEIEEGEELEEGEEVGDEGSVAPTPAAHDVSFEEMETDDRPPDHDDDEMEDEGAIEEHHVNNSQEPRSQNA</sequence>
<dbReference type="GO" id="GO:0006397">
    <property type="term" value="P:mRNA processing"/>
    <property type="evidence" value="ECO:0007669"/>
    <property type="project" value="InterPro"/>
</dbReference>
<evidence type="ECO:0000256" key="2">
    <source>
        <dbReference type="ARBA" id="ARBA00023242"/>
    </source>
</evidence>
<protein>
    <recommendedName>
        <fullName evidence="7">Tho complex subunit 7/Mft1p</fullName>
    </recommendedName>
</protein>
<keyword evidence="6" id="KW-1185">Reference proteome</keyword>
<dbReference type="InterPro" id="IPR008501">
    <property type="entry name" value="THOC7/Mft1"/>
</dbReference>
<organism evidence="5 6">
    <name type="scientific">Arthrobotrys musiformis</name>
    <dbReference type="NCBI Taxonomy" id="47236"/>
    <lineage>
        <taxon>Eukaryota</taxon>
        <taxon>Fungi</taxon>
        <taxon>Dikarya</taxon>
        <taxon>Ascomycota</taxon>
        <taxon>Pezizomycotina</taxon>
        <taxon>Orbiliomycetes</taxon>
        <taxon>Orbiliales</taxon>
        <taxon>Orbiliaceae</taxon>
        <taxon>Arthrobotrys</taxon>
    </lineage>
</organism>
<feature type="region of interest" description="Disordered" evidence="4">
    <location>
        <begin position="240"/>
        <end position="405"/>
    </location>
</feature>
<evidence type="ECO:0000256" key="3">
    <source>
        <dbReference type="SAM" id="Coils"/>
    </source>
</evidence>
<feature type="compositionally biased region" description="Basic and acidic residues" evidence="4">
    <location>
        <begin position="260"/>
        <end position="275"/>
    </location>
</feature>
<dbReference type="EMBL" id="JAVHJL010000006">
    <property type="protein sequence ID" value="KAK6501963.1"/>
    <property type="molecule type" value="Genomic_DNA"/>
</dbReference>
<keyword evidence="2" id="KW-0539">Nucleus</keyword>
<comment type="subcellular location">
    <subcellularLocation>
        <location evidence="1">Nucleus</location>
    </subcellularLocation>
</comment>
<evidence type="ECO:0000256" key="4">
    <source>
        <dbReference type="SAM" id="MobiDB-lite"/>
    </source>
</evidence>
<dbReference type="Proteomes" id="UP001370758">
    <property type="component" value="Unassembled WGS sequence"/>
</dbReference>
<dbReference type="GO" id="GO:0000445">
    <property type="term" value="C:THO complex part of transcription export complex"/>
    <property type="evidence" value="ECO:0007669"/>
    <property type="project" value="InterPro"/>
</dbReference>
<feature type="compositionally biased region" description="Polar residues" evidence="4">
    <location>
        <begin position="395"/>
        <end position="405"/>
    </location>
</feature>
<comment type="caution">
    <text evidence="5">The sequence shown here is derived from an EMBL/GenBank/DDBJ whole genome shotgun (WGS) entry which is preliminary data.</text>
</comment>